<dbReference type="GO" id="GO:0005737">
    <property type="term" value="C:cytoplasm"/>
    <property type="evidence" value="ECO:0007669"/>
    <property type="project" value="TreeGrafter"/>
</dbReference>
<dbReference type="PANTHER" id="PTHR13748">
    <property type="entry name" value="COBW-RELATED"/>
    <property type="match status" value="1"/>
</dbReference>
<dbReference type="InterPro" id="IPR027417">
    <property type="entry name" value="P-loop_NTPase"/>
</dbReference>
<evidence type="ECO:0000256" key="1">
    <source>
        <dbReference type="ARBA" id="ARBA00022741"/>
    </source>
</evidence>
<dbReference type="RefSeq" id="WP_183681913.1">
    <property type="nucleotide sequence ID" value="NZ_CAUQVT010000039.1"/>
</dbReference>
<dbReference type="Gene3D" id="3.40.50.300">
    <property type="entry name" value="P-loop containing nucleotide triphosphate hydrolases"/>
    <property type="match status" value="1"/>
</dbReference>
<comment type="similarity">
    <text evidence="4">Belongs to the SIMIBI class G3E GTPase family. ZNG1 subfamily.</text>
</comment>
<name>A0A7W9W1C2_9FIRM</name>
<gene>
    <name evidence="8" type="ORF">HNQ46_000254</name>
</gene>
<dbReference type="GO" id="GO:0016787">
    <property type="term" value="F:hydrolase activity"/>
    <property type="evidence" value="ECO:0007669"/>
    <property type="project" value="UniProtKB-KW"/>
</dbReference>
<dbReference type="InterPro" id="IPR003495">
    <property type="entry name" value="CobW/HypB/UreG_nucleotide-bd"/>
</dbReference>
<keyword evidence="2" id="KW-0378">Hydrolase</keyword>
<keyword evidence="3" id="KW-0143">Chaperone</keyword>
<dbReference type="InterPro" id="IPR011629">
    <property type="entry name" value="CobW-like_C"/>
</dbReference>
<dbReference type="Pfam" id="PF02492">
    <property type="entry name" value="cobW"/>
    <property type="match status" value="1"/>
</dbReference>
<evidence type="ECO:0000313" key="9">
    <source>
        <dbReference type="Proteomes" id="UP000522163"/>
    </source>
</evidence>
<evidence type="ECO:0000256" key="2">
    <source>
        <dbReference type="ARBA" id="ARBA00022801"/>
    </source>
</evidence>
<evidence type="ECO:0000256" key="5">
    <source>
        <dbReference type="ARBA" id="ARBA00049117"/>
    </source>
</evidence>
<reference evidence="8 9" key="1">
    <citation type="submission" date="2020-08" db="EMBL/GenBank/DDBJ databases">
        <title>Genomic Encyclopedia of Type Strains, Phase IV (KMG-IV): sequencing the most valuable type-strain genomes for metagenomic binning, comparative biology and taxonomic classification.</title>
        <authorList>
            <person name="Goeker M."/>
        </authorList>
    </citation>
    <scope>NUCLEOTIDE SEQUENCE [LARGE SCALE GENOMIC DNA]</scope>
    <source>
        <strain evidence="8 9">DSM 17245</strain>
    </source>
</reference>
<dbReference type="EMBL" id="JACHHH010000001">
    <property type="protein sequence ID" value="MBB6040293.1"/>
    <property type="molecule type" value="Genomic_DNA"/>
</dbReference>
<proteinExistence type="inferred from homology"/>
<dbReference type="SUPFAM" id="SSF90002">
    <property type="entry name" value="Hypothetical protein YjiA, C-terminal domain"/>
    <property type="match status" value="1"/>
</dbReference>
<dbReference type="InterPro" id="IPR051316">
    <property type="entry name" value="Zinc-reg_GTPase_activator"/>
</dbReference>
<dbReference type="Gene3D" id="3.30.1220.10">
    <property type="entry name" value="CobW-like, C-terminal domain"/>
    <property type="match status" value="1"/>
</dbReference>
<comment type="catalytic activity">
    <reaction evidence="5">
        <text>GTP + H2O = GDP + phosphate + H(+)</text>
        <dbReference type="Rhea" id="RHEA:19669"/>
        <dbReference type="ChEBI" id="CHEBI:15377"/>
        <dbReference type="ChEBI" id="CHEBI:15378"/>
        <dbReference type="ChEBI" id="CHEBI:37565"/>
        <dbReference type="ChEBI" id="CHEBI:43474"/>
        <dbReference type="ChEBI" id="CHEBI:58189"/>
    </reaction>
    <physiologicalReaction direction="left-to-right" evidence="5">
        <dbReference type="Rhea" id="RHEA:19670"/>
    </physiologicalReaction>
</comment>
<sequence length="419" mass="46708">MTKIDIISGFLGAGKTTFIQKLLSDALKGENVVLIENEFGEIGVDSGFLKNAGIEIREMNQGCICCSLVGDFESSLKEVIEQYHPDRILIEPSGVGKLSDILSAVKTVSENLDVKLDGAVTVVDATKAKLYNKNFGEFFDDQIRFATSVVLSRMDIASGEKAQEAVNIVRGINPHANLITTALTELSGEKLLEIIGKEENLEEELLAEVKAKAAHHHEHHHDHEHHHEHHHEHGESCGCGCHDEEEHHHHHEHDESCGCGCHDEEHEHHHHHEHDESCGCGCHDEEHEHHHHHEHGESCGCGCHDEEEHEHHHHHHHEGCACGHDHDADEIFDSIGLEVFKKVDRNHLAEILEEMAEGCAYGGIVRAKGMLACTDGTWVNFDLVPEQVEIREAGPENIGKFVVIGTELKKDKIKALFND</sequence>
<dbReference type="InterPro" id="IPR036627">
    <property type="entry name" value="CobW-likC_sf"/>
</dbReference>
<evidence type="ECO:0000313" key="8">
    <source>
        <dbReference type="EMBL" id="MBB6040293.1"/>
    </source>
</evidence>
<dbReference type="Pfam" id="PF07683">
    <property type="entry name" value="CobW_C"/>
    <property type="match status" value="1"/>
</dbReference>
<dbReference type="SUPFAM" id="SSF52540">
    <property type="entry name" value="P-loop containing nucleoside triphosphate hydrolases"/>
    <property type="match status" value="1"/>
</dbReference>
<dbReference type="PANTHER" id="PTHR13748:SF62">
    <property type="entry name" value="COBW DOMAIN-CONTAINING PROTEIN"/>
    <property type="match status" value="1"/>
</dbReference>
<dbReference type="CDD" id="cd03112">
    <property type="entry name" value="CobW-like"/>
    <property type="match status" value="1"/>
</dbReference>
<dbReference type="Proteomes" id="UP000522163">
    <property type="component" value="Unassembled WGS sequence"/>
</dbReference>
<evidence type="ECO:0000256" key="3">
    <source>
        <dbReference type="ARBA" id="ARBA00023186"/>
    </source>
</evidence>
<feature type="domain" description="CobW C-terminal" evidence="7">
    <location>
        <begin position="334"/>
        <end position="418"/>
    </location>
</feature>
<dbReference type="GO" id="GO:0000166">
    <property type="term" value="F:nucleotide binding"/>
    <property type="evidence" value="ECO:0007669"/>
    <property type="project" value="UniProtKB-KW"/>
</dbReference>
<organism evidence="8 9">
    <name type="scientific">Oribacterium sinus</name>
    <dbReference type="NCBI Taxonomy" id="237576"/>
    <lineage>
        <taxon>Bacteria</taxon>
        <taxon>Bacillati</taxon>
        <taxon>Bacillota</taxon>
        <taxon>Clostridia</taxon>
        <taxon>Lachnospirales</taxon>
        <taxon>Lachnospiraceae</taxon>
        <taxon>Oribacterium</taxon>
    </lineage>
</organism>
<evidence type="ECO:0000259" key="6">
    <source>
        <dbReference type="Pfam" id="PF02492"/>
    </source>
</evidence>
<comment type="caution">
    <text evidence="8">The sequence shown here is derived from an EMBL/GenBank/DDBJ whole genome shotgun (WGS) entry which is preliminary data.</text>
</comment>
<keyword evidence="1" id="KW-0547">Nucleotide-binding</keyword>
<feature type="domain" description="CobW/HypB/UreG nucleotide-binding" evidence="6">
    <location>
        <begin position="6"/>
        <end position="179"/>
    </location>
</feature>
<evidence type="ECO:0000259" key="7">
    <source>
        <dbReference type="Pfam" id="PF07683"/>
    </source>
</evidence>
<dbReference type="AlphaFoldDB" id="A0A7W9W1C2"/>
<evidence type="ECO:0000256" key="4">
    <source>
        <dbReference type="ARBA" id="ARBA00034320"/>
    </source>
</evidence>
<accession>A0A7W9W1C2</accession>
<protein>
    <submittedName>
        <fullName evidence="8">G3E family GTPase</fullName>
    </submittedName>
</protein>
<dbReference type="GeneID" id="85013824"/>